<keyword evidence="2" id="KW-1185">Reference proteome</keyword>
<dbReference type="AlphaFoldDB" id="A0A7K3WLU7"/>
<dbReference type="EMBL" id="JAAGVY010000004">
    <property type="protein sequence ID" value="NEN22623.1"/>
    <property type="molecule type" value="Genomic_DNA"/>
</dbReference>
<accession>A0A7K3WLU7</accession>
<proteinExistence type="predicted"/>
<evidence type="ECO:0000313" key="2">
    <source>
        <dbReference type="Proteomes" id="UP000486602"/>
    </source>
</evidence>
<gene>
    <name evidence="1" type="ORF">G3O08_03775</name>
</gene>
<comment type="caution">
    <text evidence="1">The sequence shown here is derived from an EMBL/GenBank/DDBJ whole genome shotgun (WGS) entry which is preliminary data.</text>
</comment>
<sequence length="152" mass="17660">MEKFTVITPGQGIGKLHFGLKKDQVEKLLGEPDEIEPAEDQDHLEYWHYDTLGMSLVFDAIEKMRLTTIVSANDETVLYGEKIIDMSRDRLIELLRKKGHKNLTFTEDFDDGSRLETVESDEIEMLIWLREGHVTEVQFGPFFIDEDTVNWP</sequence>
<evidence type="ECO:0000313" key="1">
    <source>
        <dbReference type="EMBL" id="NEN22623.1"/>
    </source>
</evidence>
<name>A0A7K3WLU7_9FLAO</name>
<dbReference type="RefSeq" id="WP_163283347.1">
    <property type="nucleotide sequence ID" value="NZ_JAAGVY010000004.1"/>
</dbReference>
<dbReference type="Proteomes" id="UP000486602">
    <property type="component" value="Unassembled WGS sequence"/>
</dbReference>
<organism evidence="1 2">
    <name type="scientific">Cryomorpha ignava</name>
    <dbReference type="NCBI Taxonomy" id="101383"/>
    <lineage>
        <taxon>Bacteria</taxon>
        <taxon>Pseudomonadati</taxon>
        <taxon>Bacteroidota</taxon>
        <taxon>Flavobacteriia</taxon>
        <taxon>Flavobacteriales</taxon>
        <taxon>Cryomorphaceae</taxon>
        <taxon>Cryomorpha</taxon>
    </lineage>
</organism>
<protein>
    <submittedName>
        <fullName evidence="1">Uncharacterized protein</fullName>
    </submittedName>
</protein>
<reference evidence="1 2" key="1">
    <citation type="submission" date="2020-02" db="EMBL/GenBank/DDBJ databases">
        <title>Out from the shadows clarifying the taxonomy of the family Cryomorphaceae and related taxa by utilizing the GTDB taxonomic framework.</title>
        <authorList>
            <person name="Bowman J.P."/>
        </authorList>
    </citation>
    <scope>NUCLEOTIDE SEQUENCE [LARGE SCALE GENOMIC DNA]</scope>
    <source>
        <strain evidence="1 2">QSSC 1-22</strain>
    </source>
</reference>